<evidence type="ECO:0008006" key="3">
    <source>
        <dbReference type="Google" id="ProtNLM"/>
    </source>
</evidence>
<evidence type="ECO:0000313" key="2">
    <source>
        <dbReference type="Proteomes" id="UP001297370"/>
    </source>
</evidence>
<dbReference type="AlphaFoldDB" id="A0AAJ1B5V0"/>
<proteinExistence type="predicted"/>
<reference evidence="1" key="1">
    <citation type="submission" date="2021-10" db="EMBL/GenBank/DDBJ databases">
        <title>Collection of gut derived symbiotic bacterial strains cultured from healthy donors.</title>
        <authorList>
            <person name="Lin H."/>
            <person name="Littmann E."/>
            <person name="Claire K."/>
            <person name="Pamer E."/>
        </authorList>
    </citation>
    <scope>NUCLEOTIDE SEQUENCE</scope>
    <source>
        <strain evidence="1">MSK.23.18</strain>
    </source>
</reference>
<gene>
    <name evidence="1" type="ORF">LIQ08_10770</name>
</gene>
<sequence length="124" mass="14485">MAKIYRRDNLVSGVTPKKKNEKNRKRSVIVNFRVTPEEKQLIDERIALSGLPRAEFFIQSCMYQKVITFGNVKTFDGIKKKLLVIDEHLQAVEKSEELDLKTLESLRMILEMFVGLERKDEVNE</sequence>
<evidence type="ECO:0000313" key="1">
    <source>
        <dbReference type="EMBL" id="MCB5619630.1"/>
    </source>
</evidence>
<dbReference type="InterPro" id="IPR053842">
    <property type="entry name" value="NikA-like"/>
</dbReference>
<dbReference type="Pfam" id="PF21983">
    <property type="entry name" value="NikA-like"/>
    <property type="match status" value="1"/>
</dbReference>
<protein>
    <recommendedName>
        <fullName evidence="3">Mobilization protein</fullName>
    </recommendedName>
</protein>
<accession>A0AAJ1B5V0</accession>
<name>A0AAJ1B5V0_MEDGN</name>
<comment type="caution">
    <text evidence="1">The sequence shown here is derived from an EMBL/GenBank/DDBJ whole genome shotgun (WGS) entry which is preliminary data.</text>
</comment>
<dbReference type="RefSeq" id="WP_173867498.1">
    <property type="nucleotide sequence ID" value="NZ_JAAIQY010000015.1"/>
</dbReference>
<dbReference type="EMBL" id="JAJBOM010000014">
    <property type="protein sequence ID" value="MCB5619630.1"/>
    <property type="molecule type" value="Genomic_DNA"/>
</dbReference>
<dbReference type="Proteomes" id="UP001297370">
    <property type="component" value="Unassembled WGS sequence"/>
</dbReference>
<organism evidence="1 2">
    <name type="scientific">Mediterraneibacter gnavus</name>
    <name type="common">Ruminococcus gnavus</name>
    <dbReference type="NCBI Taxonomy" id="33038"/>
    <lineage>
        <taxon>Bacteria</taxon>
        <taxon>Bacillati</taxon>
        <taxon>Bacillota</taxon>
        <taxon>Clostridia</taxon>
        <taxon>Lachnospirales</taxon>
        <taxon>Lachnospiraceae</taxon>
        <taxon>Mediterraneibacter</taxon>
    </lineage>
</organism>